<dbReference type="InterPro" id="IPR037523">
    <property type="entry name" value="VOC_core"/>
</dbReference>
<dbReference type="RefSeq" id="WP_019470060.1">
    <property type="nucleotide sequence ID" value="NZ_BKAS01000001.1"/>
</dbReference>
<dbReference type="InterPro" id="IPR029068">
    <property type="entry name" value="Glyas_Bleomycin-R_OHBP_Dase"/>
</dbReference>
<dbReference type="AlphaFoldDB" id="A0A0M2P6I7"/>
<reference evidence="2 3" key="1">
    <citation type="submission" date="2015-03" db="EMBL/GenBank/DDBJ databases">
        <title>Genome Assembly of Staphylococcus cohnii subsp. cohnii strain G22B2.</title>
        <authorList>
            <person name="Nair G."/>
            <person name="Kaur G."/>
            <person name="Khatri I."/>
            <person name="Singh N.K."/>
            <person name="Sathyabama S."/>
            <person name="Maurya S.K."/>
            <person name="Subramanian S."/>
            <person name="Agrewala J.N."/>
            <person name="Mayilraj S."/>
        </authorList>
    </citation>
    <scope>NUCLEOTIDE SEQUENCE [LARGE SCALE GENOMIC DNA]</scope>
    <source>
        <strain evidence="2 3">G22B2</strain>
    </source>
</reference>
<feature type="domain" description="VOC" evidence="1">
    <location>
        <begin position="144"/>
        <end position="262"/>
    </location>
</feature>
<dbReference type="InterPro" id="IPR052537">
    <property type="entry name" value="Extradiol_RC_dioxygenase"/>
</dbReference>
<dbReference type="Gene3D" id="3.10.180.10">
    <property type="entry name" value="2,3-Dihydroxybiphenyl 1,2-Dioxygenase, domain 1"/>
    <property type="match status" value="2"/>
</dbReference>
<name>A0A0M2P6I7_STACC</name>
<protein>
    <submittedName>
        <fullName evidence="2">Glyoxylase family protein</fullName>
    </submittedName>
</protein>
<dbReference type="InterPro" id="IPR004360">
    <property type="entry name" value="Glyas_Fos-R_dOase_dom"/>
</dbReference>
<accession>A0A0M2P6I7</accession>
<proteinExistence type="predicted"/>
<dbReference type="PANTHER" id="PTHR36110:SF2">
    <property type="entry name" value="RING-CLEAVING DIOXYGENASE MHQE-RELATED"/>
    <property type="match status" value="1"/>
</dbReference>
<comment type="caution">
    <text evidence="2">The sequence shown here is derived from an EMBL/GenBank/DDBJ whole genome shotgun (WGS) entry which is preliminary data.</text>
</comment>
<dbReference type="SUPFAM" id="SSF54593">
    <property type="entry name" value="Glyoxalase/Bleomycin resistance protein/Dihydroxybiphenyl dioxygenase"/>
    <property type="match status" value="1"/>
</dbReference>
<dbReference type="PROSITE" id="PS51819">
    <property type="entry name" value="VOC"/>
    <property type="match status" value="2"/>
</dbReference>
<evidence type="ECO:0000313" key="2">
    <source>
        <dbReference type="EMBL" id="KKI65493.1"/>
    </source>
</evidence>
<dbReference type="Pfam" id="PF00903">
    <property type="entry name" value="Glyoxalase"/>
    <property type="match status" value="2"/>
</dbReference>
<evidence type="ECO:0000313" key="3">
    <source>
        <dbReference type="Proteomes" id="UP000034455"/>
    </source>
</evidence>
<dbReference type="EMBL" id="LAKJ01000002">
    <property type="protein sequence ID" value="KKI65493.1"/>
    <property type="molecule type" value="Genomic_DNA"/>
</dbReference>
<organism evidence="2 3">
    <name type="scientific">Staphylococcus cohnii subsp. cohnii</name>
    <dbReference type="NCBI Taxonomy" id="74704"/>
    <lineage>
        <taxon>Bacteria</taxon>
        <taxon>Bacillati</taxon>
        <taxon>Bacillota</taxon>
        <taxon>Bacilli</taxon>
        <taxon>Bacillales</taxon>
        <taxon>Staphylococcaceae</taxon>
        <taxon>Staphylococcus</taxon>
        <taxon>Staphylococcus cohnii species complex</taxon>
    </lineage>
</organism>
<dbReference type="PATRIC" id="fig|74704.6.peg.1485"/>
<evidence type="ECO:0000259" key="1">
    <source>
        <dbReference type="PROSITE" id="PS51819"/>
    </source>
</evidence>
<sequence length="301" mass="34964">MEDISHIHHISAIVGNPEENIQFYRNILNLKLIKKTVNFDDPSTYHLYFANGNVDNGTILTFFNWPNNYKGRIGSGQVQRIAFRVPKGSLEDWEKHLQSHGIETARTQLFNKATVEFSDTHALPLALVEADEAHTYDSRENIIGFHGVSMLSIEPYQTVRTLNEDMGLELIDENERHIHLETKGEWRHHVIVQKEVTDVRVRWGVGVVHHIAWSVPNDEEHKAWQMKMKDKGYHVTEVKDRNYFNAIYMKERGGIIFEFATEGPGFTIDERFEDLGTHLMLPPQYEEQREALLKLLPPIRI</sequence>
<dbReference type="GeneID" id="58096614"/>
<dbReference type="Proteomes" id="UP000034455">
    <property type="component" value="Unassembled WGS sequence"/>
</dbReference>
<dbReference type="PANTHER" id="PTHR36110">
    <property type="entry name" value="RING-CLEAVING DIOXYGENASE MHQE-RELATED"/>
    <property type="match status" value="1"/>
</dbReference>
<feature type="domain" description="VOC" evidence="1">
    <location>
        <begin position="6"/>
        <end position="130"/>
    </location>
</feature>
<gene>
    <name evidence="2" type="ORF">UF66_1450</name>
</gene>